<dbReference type="Proteomes" id="UP000266118">
    <property type="component" value="Chromosome"/>
</dbReference>
<organism evidence="1 2">
    <name type="scientific">Arachidicoccus soli</name>
    <dbReference type="NCBI Taxonomy" id="2341117"/>
    <lineage>
        <taxon>Bacteria</taxon>
        <taxon>Pseudomonadati</taxon>
        <taxon>Bacteroidota</taxon>
        <taxon>Chitinophagia</taxon>
        <taxon>Chitinophagales</taxon>
        <taxon>Chitinophagaceae</taxon>
        <taxon>Arachidicoccus</taxon>
    </lineage>
</organism>
<dbReference type="EMBL" id="CP032489">
    <property type="protein sequence ID" value="AYD47610.1"/>
    <property type="molecule type" value="Genomic_DNA"/>
</dbReference>
<evidence type="ECO:0000313" key="2">
    <source>
        <dbReference type="Proteomes" id="UP000266118"/>
    </source>
</evidence>
<proteinExistence type="predicted"/>
<protein>
    <recommendedName>
        <fullName evidence="3">DUF2116 family Zn-ribbon domain-containing protein</fullName>
    </recommendedName>
</protein>
<dbReference type="KEGG" id="ark:D6B99_08320"/>
<dbReference type="RefSeq" id="WP_119986917.1">
    <property type="nucleotide sequence ID" value="NZ_CP032489.1"/>
</dbReference>
<gene>
    <name evidence="1" type="ORF">D6B99_08320</name>
</gene>
<keyword evidence="2" id="KW-1185">Reference proteome</keyword>
<evidence type="ECO:0000313" key="1">
    <source>
        <dbReference type="EMBL" id="AYD47610.1"/>
    </source>
</evidence>
<dbReference type="AlphaFoldDB" id="A0A386HQ49"/>
<evidence type="ECO:0008006" key="3">
    <source>
        <dbReference type="Google" id="ProtNLM"/>
    </source>
</evidence>
<name>A0A386HQ49_9BACT</name>
<sequence>MEANTHTCLTCGKPLKGRIDKKFCDDYCRNSFNNRQNSDQNNLVRNVNNVLRKNRRILREMLAEERMIKLPKEKLSQQGFNFKYQTHQYVNHKGQTYFFNYEYGYLPLESDWVLLVKRNPNL</sequence>
<dbReference type="OrthoDB" id="5187906at2"/>
<accession>A0A386HQ49</accession>
<reference evidence="1 2" key="1">
    <citation type="submission" date="2018-09" db="EMBL/GenBank/DDBJ databases">
        <title>Arachidicoccus sp. nov., a bacterium isolated from soil.</title>
        <authorList>
            <person name="Weon H.-Y."/>
            <person name="Kwon S.-W."/>
            <person name="Lee S.A."/>
        </authorList>
    </citation>
    <scope>NUCLEOTIDE SEQUENCE [LARGE SCALE GENOMIC DNA]</scope>
    <source>
        <strain evidence="1 2">KIS59-12</strain>
    </source>
</reference>